<dbReference type="AlphaFoldDB" id="E9IPQ9"/>
<reference evidence="2" key="1">
    <citation type="journal article" date="2011" name="Proc. Natl. Acad. Sci. U.S.A.">
        <title>The genome of the fire ant Solenopsis invicta.</title>
        <authorList>
            <person name="Wurm Y."/>
            <person name="Wang J."/>
            <person name="Riba-Grognuz O."/>
            <person name="Corona M."/>
            <person name="Nygaard S."/>
            <person name="Hunt B.G."/>
            <person name="Ingram K.K."/>
            <person name="Falquet L."/>
            <person name="Nipitwattanaphon M."/>
            <person name="Gotzek D."/>
            <person name="Dijkstra M.B."/>
            <person name="Oettler J."/>
            <person name="Comtesse F."/>
            <person name="Shih C.J."/>
            <person name="Wu W.J."/>
            <person name="Yang C.C."/>
            <person name="Thomas J."/>
            <person name="Beaudoing E."/>
            <person name="Pradervand S."/>
            <person name="Flegel V."/>
            <person name="Cook E.D."/>
            <person name="Fabbretti R."/>
            <person name="Stockinger H."/>
            <person name="Long L."/>
            <person name="Farmerie W.G."/>
            <person name="Oakey J."/>
            <person name="Boomsma J.J."/>
            <person name="Pamilo P."/>
            <person name="Yi S.V."/>
            <person name="Heinze J."/>
            <person name="Goodisman M.A."/>
            <person name="Farinelli L."/>
            <person name="Harshman K."/>
            <person name="Hulo N."/>
            <person name="Cerutti L."/>
            <person name="Xenarios I."/>
            <person name="Shoemaker D."/>
            <person name="Keller L."/>
        </authorList>
    </citation>
    <scope>NUCLEOTIDE SEQUENCE [LARGE SCALE GENOMIC DNA]</scope>
</reference>
<dbReference type="InterPro" id="IPR049012">
    <property type="entry name" value="Mutator_transp_dom"/>
</dbReference>
<gene>
    <name evidence="2" type="ORF">SINV_13901</name>
</gene>
<dbReference type="EMBL" id="GL764587">
    <property type="protein sequence ID" value="EFZ17444.1"/>
    <property type="molecule type" value="Genomic_DNA"/>
</dbReference>
<sequence>KYYVLCEKLNIFLGLIYSGIDFTNLSKLLACLNIPPINFKTYKRYEAEAGGALEIAAKESCQRAVELERQLTLENKATIEANIYSTMIIVYSHTAQNFQQYYCNVAAMLQRCSSVAIIFLHSSVLYGFPDSVKSCFNTSRESLINPYPVTFDRFDI</sequence>
<protein>
    <recommendedName>
        <fullName evidence="1">Mutator-like transposase domain-containing protein</fullName>
    </recommendedName>
</protein>
<feature type="non-terminal residue" evidence="2">
    <location>
        <position position="156"/>
    </location>
</feature>
<feature type="non-terminal residue" evidence="2">
    <location>
        <position position="1"/>
    </location>
</feature>
<dbReference type="Pfam" id="PF20700">
    <property type="entry name" value="Mutator"/>
    <property type="match status" value="1"/>
</dbReference>
<organism>
    <name type="scientific">Solenopsis invicta</name>
    <name type="common">Red imported fire ant</name>
    <name type="synonym">Solenopsis wagneri</name>
    <dbReference type="NCBI Taxonomy" id="13686"/>
    <lineage>
        <taxon>Eukaryota</taxon>
        <taxon>Metazoa</taxon>
        <taxon>Ecdysozoa</taxon>
        <taxon>Arthropoda</taxon>
        <taxon>Hexapoda</taxon>
        <taxon>Insecta</taxon>
        <taxon>Pterygota</taxon>
        <taxon>Neoptera</taxon>
        <taxon>Endopterygota</taxon>
        <taxon>Hymenoptera</taxon>
        <taxon>Apocrita</taxon>
        <taxon>Aculeata</taxon>
        <taxon>Formicoidea</taxon>
        <taxon>Formicidae</taxon>
        <taxon>Myrmicinae</taxon>
        <taxon>Solenopsis</taxon>
    </lineage>
</organism>
<proteinExistence type="predicted"/>
<evidence type="ECO:0000259" key="1">
    <source>
        <dbReference type="Pfam" id="PF20700"/>
    </source>
</evidence>
<feature type="domain" description="Mutator-like transposase" evidence="1">
    <location>
        <begin position="11"/>
        <end position="83"/>
    </location>
</feature>
<name>E9IPQ9_SOLIN</name>
<evidence type="ECO:0000313" key="2">
    <source>
        <dbReference type="EMBL" id="EFZ17444.1"/>
    </source>
</evidence>
<dbReference type="HOGENOM" id="CLU_1691207_0_0_1"/>
<accession>E9IPQ9</accession>